<gene>
    <name evidence="2" type="ORF">GLX28_11730</name>
</gene>
<dbReference type="AlphaFoldDB" id="A0A6I4YRV7"/>
<organism evidence="2 3">
    <name type="scientific">Deinococcus xianganensis</name>
    <dbReference type="NCBI Taxonomy" id="1507289"/>
    <lineage>
        <taxon>Bacteria</taxon>
        <taxon>Thermotogati</taxon>
        <taxon>Deinococcota</taxon>
        <taxon>Deinococci</taxon>
        <taxon>Deinococcales</taxon>
        <taxon>Deinococcaceae</taxon>
        <taxon>Deinococcus</taxon>
    </lineage>
</organism>
<feature type="transmembrane region" description="Helical" evidence="1">
    <location>
        <begin position="69"/>
        <end position="90"/>
    </location>
</feature>
<evidence type="ECO:0000256" key="1">
    <source>
        <dbReference type="SAM" id="Phobius"/>
    </source>
</evidence>
<proteinExistence type="predicted"/>
<reference evidence="2 3" key="1">
    <citation type="submission" date="2019-11" db="EMBL/GenBank/DDBJ databases">
        <title>Genome sequence of Deinococcus xianganensis Y35, AI-2 producing algicidal bacterium, isolated from lake water.</title>
        <authorList>
            <person name="Li Y."/>
        </authorList>
    </citation>
    <scope>NUCLEOTIDE SEQUENCE [LARGE SCALE GENOMIC DNA]</scope>
    <source>
        <strain evidence="2 3">Y35</strain>
    </source>
</reference>
<feature type="transmembrane region" description="Helical" evidence="1">
    <location>
        <begin position="41"/>
        <end position="62"/>
    </location>
</feature>
<keyword evidence="3" id="KW-1185">Reference proteome</keyword>
<keyword evidence="1" id="KW-0812">Transmembrane</keyword>
<sequence>MVVMLRPYRTQVLLGHALLALAVYLAAPVEKASLWPLEIWGGLHIPVWVWPALLGATGLPLARTRKARIGMLLCQLSVIWLVTVGIAAYLASGWNPMSVLCAVLALHAQWTSVDLKAVAAALGTGVR</sequence>
<keyword evidence="1" id="KW-1133">Transmembrane helix</keyword>
<evidence type="ECO:0000313" key="2">
    <source>
        <dbReference type="EMBL" id="MXV20305.1"/>
    </source>
</evidence>
<keyword evidence="1" id="KW-0472">Membrane</keyword>
<protein>
    <submittedName>
        <fullName evidence="2">Uncharacterized protein</fullName>
    </submittedName>
</protein>
<evidence type="ECO:0000313" key="3">
    <source>
        <dbReference type="Proteomes" id="UP000430519"/>
    </source>
</evidence>
<accession>A0A6I4YRV7</accession>
<comment type="caution">
    <text evidence="2">The sequence shown here is derived from an EMBL/GenBank/DDBJ whole genome shotgun (WGS) entry which is preliminary data.</text>
</comment>
<dbReference type="Proteomes" id="UP000430519">
    <property type="component" value="Unassembled WGS sequence"/>
</dbReference>
<dbReference type="EMBL" id="WVHK01000040">
    <property type="protein sequence ID" value="MXV20305.1"/>
    <property type="molecule type" value="Genomic_DNA"/>
</dbReference>
<name>A0A6I4YRV7_9DEIO</name>